<organism evidence="1 2">
    <name type="scientific">Paenibacillus terricola</name>
    <dbReference type="NCBI Taxonomy" id="2763503"/>
    <lineage>
        <taxon>Bacteria</taxon>
        <taxon>Bacillati</taxon>
        <taxon>Bacillota</taxon>
        <taxon>Bacilli</taxon>
        <taxon>Bacillales</taxon>
        <taxon>Paenibacillaceae</taxon>
        <taxon>Paenibacillus</taxon>
    </lineage>
</organism>
<accession>A0ABR8N2B2</accession>
<dbReference type="Proteomes" id="UP000609346">
    <property type="component" value="Unassembled WGS sequence"/>
</dbReference>
<evidence type="ECO:0000313" key="1">
    <source>
        <dbReference type="EMBL" id="MBD3922015.1"/>
    </source>
</evidence>
<proteinExistence type="predicted"/>
<evidence type="ECO:0000313" key="2">
    <source>
        <dbReference type="Proteomes" id="UP000609346"/>
    </source>
</evidence>
<sequence>MIFVALLRGINVGGKNKVDMKKLKLTFEGIGATDVVTYINTGNIIFRDDNRSAAELSGKLEEAIAADFGLTIRVMVRTLDEIKGIMDKLPEHWTNDTDMKSDVLYLWDEINDESVLEKLTINPEVDSVTYVQGAVFWSYDRADADKSGMNKMATSKKVFQQMTVRNVNTARKIYELMQAADKKELT</sequence>
<protein>
    <submittedName>
        <fullName evidence="1">DUF1697 domain-containing protein</fullName>
    </submittedName>
</protein>
<reference evidence="1 2" key="1">
    <citation type="submission" date="2020-09" db="EMBL/GenBank/DDBJ databases">
        <title>Paenibacillus sp. strain PR3 16S rRNA gene Genome sequencing and assembly.</title>
        <authorList>
            <person name="Kim J."/>
        </authorList>
    </citation>
    <scope>NUCLEOTIDE SEQUENCE [LARGE SCALE GENOMIC DNA]</scope>
    <source>
        <strain evidence="1 2">PR3</strain>
    </source>
</reference>
<dbReference type="PANTHER" id="PTHR36439:SF1">
    <property type="entry name" value="DUF1697 DOMAIN-CONTAINING PROTEIN"/>
    <property type="match status" value="1"/>
</dbReference>
<dbReference type="EMBL" id="JACXZA010000007">
    <property type="protein sequence ID" value="MBD3922015.1"/>
    <property type="molecule type" value="Genomic_DNA"/>
</dbReference>
<dbReference type="SUPFAM" id="SSF160379">
    <property type="entry name" value="SP0830-like"/>
    <property type="match status" value="1"/>
</dbReference>
<dbReference type="Gene3D" id="3.30.70.1260">
    <property type="entry name" value="bacterial protein sp0830 like"/>
    <property type="match status" value="1"/>
</dbReference>
<name>A0ABR8N2B2_9BACL</name>
<dbReference type="Gene3D" id="3.30.70.1280">
    <property type="entry name" value="SP0830-like domains"/>
    <property type="match status" value="1"/>
</dbReference>
<gene>
    <name evidence="1" type="ORF">H8B09_24855</name>
</gene>
<dbReference type="InterPro" id="IPR012545">
    <property type="entry name" value="DUF1697"/>
</dbReference>
<comment type="caution">
    <text evidence="1">The sequence shown here is derived from an EMBL/GenBank/DDBJ whole genome shotgun (WGS) entry which is preliminary data.</text>
</comment>
<dbReference type="RefSeq" id="WP_191206308.1">
    <property type="nucleotide sequence ID" value="NZ_JACXZA010000007.1"/>
</dbReference>
<dbReference type="PANTHER" id="PTHR36439">
    <property type="entry name" value="BLL4334 PROTEIN"/>
    <property type="match status" value="1"/>
</dbReference>
<dbReference type="Pfam" id="PF08002">
    <property type="entry name" value="DUF1697"/>
    <property type="match status" value="1"/>
</dbReference>
<keyword evidence="2" id="KW-1185">Reference proteome</keyword>
<dbReference type="PIRSF" id="PIRSF008502">
    <property type="entry name" value="UCP008502"/>
    <property type="match status" value="1"/>
</dbReference>